<evidence type="ECO:0000256" key="4">
    <source>
        <dbReference type="ARBA" id="ARBA00022825"/>
    </source>
</evidence>
<dbReference type="PRINTS" id="PR00834">
    <property type="entry name" value="PROTEASES2C"/>
</dbReference>
<comment type="similarity">
    <text evidence="1">Belongs to the peptidase S1C family.</text>
</comment>
<keyword evidence="3" id="KW-0378">Hydrolase</keyword>
<dbReference type="InterPro" id="IPR036034">
    <property type="entry name" value="PDZ_sf"/>
</dbReference>
<dbReference type="SUPFAM" id="SSF50494">
    <property type="entry name" value="Trypsin-like serine proteases"/>
    <property type="match status" value="1"/>
</dbReference>
<dbReference type="PANTHER" id="PTHR22939:SF129">
    <property type="entry name" value="SERINE PROTEASE HTRA2, MITOCHONDRIAL"/>
    <property type="match status" value="1"/>
</dbReference>
<keyword evidence="4" id="KW-0720">Serine protease</keyword>
<name>A0A931NDN5_9BURK</name>
<feature type="signal peptide" evidence="5">
    <location>
        <begin position="1"/>
        <end position="24"/>
    </location>
</feature>
<dbReference type="InterPro" id="IPR009003">
    <property type="entry name" value="Peptidase_S1_PA"/>
</dbReference>
<dbReference type="AlphaFoldDB" id="A0A931NDN5"/>
<evidence type="ECO:0000313" key="8">
    <source>
        <dbReference type="Proteomes" id="UP000620139"/>
    </source>
</evidence>
<dbReference type="Pfam" id="PF13180">
    <property type="entry name" value="PDZ_2"/>
    <property type="match status" value="1"/>
</dbReference>
<evidence type="ECO:0000256" key="5">
    <source>
        <dbReference type="SAM" id="SignalP"/>
    </source>
</evidence>
<protein>
    <submittedName>
        <fullName evidence="7">Trypsin-like peptidase domain-containing protein</fullName>
    </submittedName>
</protein>
<dbReference type="PROSITE" id="PS50106">
    <property type="entry name" value="PDZ"/>
    <property type="match status" value="1"/>
</dbReference>
<evidence type="ECO:0000259" key="6">
    <source>
        <dbReference type="PROSITE" id="PS50106"/>
    </source>
</evidence>
<evidence type="ECO:0000256" key="1">
    <source>
        <dbReference type="ARBA" id="ARBA00010541"/>
    </source>
</evidence>
<dbReference type="Gene3D" id="2.30.42.10">
    <property type="match status" value="1"/>
</dbReference>
<dbReference type="EMBL" id="JAEDAL010000004">
    <property type="protein sequence ID" value="MBH9553262.1"/>
    <property type="molecule type" value="Genomic_DNA"/>
</dbReference>
<sequence length="350" mass="36223">MKKLWLIFAQACTLGLGLALALQAVNTLHPRPATGQSPPERSLVQAAAQVAPAVVAIRTDDEPGGAASPTGSGVIVHADGWIVTNHHVVAEASQVRVQLPDGREGTAQVTGSDPETDLAVLRTDLRALPVARWGSSQQLVVGEPLLAIGNPFGVGQTVTAGIVSALQRKALGINVFENFIQTDAAINPGNSGGALVNSQGLVVGIPSAIYSRDGGSIGLGFAIPAELAQQVVQALQTQGYVQRGWLGVQTRAFTPDLARVLKLPAHGGVLVSVVIPDSPAAQIQLHTGDVIESVGGTSIRSPEHLLDVVAELRPGQRAPITLRRNGQALTVEVAVGQRPRPGTTPPPVQD</sequence>
<feature type="domain" description="PDZ" evidence="6">
    <location>
        <begin position="230"/>
        <end position="304"/>
    </location>
</feature>
<dbReference type="PANTHER" id="PTHR22939">
    <property type="entry name" value="SERINE PROTEASE FAMILY S1C HTRA-RELATED"/>
    <property type="match status" value="1"/>
</dbReference>
<evidence type="ECO:0000256" key="2">
    <source>
        <dbReference type="ARBA" id="ARBA00022670"/>
    </source>
</evidence>
<dbReference type="GO" id="GO:0006508">
    <property type="term" value="P:proteolysis"/>
    <property type="evidence" value="ECO:0007669"/>
    <property type="project" value="UniProtKB-KW"/>
</dbReference>
<feature type="chain" id="PRO_5037528989" evidence="5">
    <location>
        <begin position="25"/>
        <end position="350"/>
    </location>
</feature>
<reference evidence="7" key="1">
    <citation type="submission" date="2020-12" db="EMBL/GenBank/DDBJ databases">
        <title>The genome sequence of Inhella sp. 4Y17.</title>
        <authorList>
            <person name="Liu Y."/>
        </authorList>
    </citation>
    <scope>NUCLEOTIDE SEQUENCE</scope>
    <source>
        <strain evidence="7">4Y10</strain>
    </source>
</reference>
<dbReference type="Proteomes" id="UP000620139">
    <property type="component" value="Unassembled WGS sequence"/>
</dbReference>
<keyword evidence="8" id="KW-1185">Reference proteome</keyword>
<evidence type="ECO:0000256" key="3">
    <source>
        <dbReference type="ARBA" id="ARBA00022801"/>
    </source>
</evidence>
<evidence type="ECO:0000313" key="7">
    <source>
        <dbReference type="EMBL" id="MBH9553262.1"/>
    </source>
</evidence>
<dbReference type="SMART" id="SM00228">
    <property type="entry name" value="PDZ"/>
    <property type="match status" value="1"/>
</dbReference>
<dbReference type="Gene3D" id="2.40.10.120">
    <property type="match status" value="1"/>
</dbReference>
<gene>
    <name evidence="7" type="ORF">I7X43_10425</name>
</gene>
<dbReference type="InterPro" id="IPR001478">
    <property type="entry name" value="PDZ"/>
</dbReference>
<dbReference type="SUPFAM" id="SSF50156">
    <property type="entry name" value="PDZ domain-like"/>
    <property type="match status" value="1"/>
</dbReference>
<keyword evidence="5" id="KW-0732">Signal</keyword>
<dbReference type="InterPro" id="IPR001940">
    <property type="entry name" value="Peptidase_S1C"/>
</dbReference>
<keyword evidence="2" id="KW-0645">Protease</keyword>
<dbReference type="Pfam" id="PF13365">
    <property type="entry name" value="Trypsin_2"/>
    <property type="match status" value="1"/>
</dbReference>
<accession>A0A931NDN5</accession>
<organism evidence="7 8">
    <name type="scientific">Inhella gelatinilytica</name>
    <dbReference type="NCBI Taxonomy" id="2795030"/>
    <lineage>
        <taxon>Bacteria</taxon>
        <taxon>Pseudomonadati</taxon>
        <taxon>Pseudomonadota</taxon>
        <taxon>Betaproteobacteria</taxon>
        <taxon>Burkholderiales</taxon>
        <taxon>Sphaerotilaceae</taxon>
        <taxon>Inhella</taxon>
    </lineage>
</organism>
<proteinExistence type="inferred from homology"/>
<dbReference type="GO" id="GO:0004252">
    <property type="term" value="F:serine-type endopeptidase activity"/>
    <property type="evidence" value="ECO:0007669"/>
    <property type="project" value="InterPro"/>
</dbReference>
<comment type="caution">
    <text evidence="7">The sequence shown here is derived from an EMBL/GenBank/DDBJ whole genome shotgun (WGS) entry which is preliminary data.</text>
</comment>